<name>A0A1B1YVQ4_9GAMM</name>
<evidence type="ECO:0000256" key="1">
    <source>
        <dbReference type="ARBA" id="ARBA00010254"/>
    </source>
</evidence>
<keyword evidence="3 6" id="KW-0694">RNA-binding</keyword>
<keyword evidence="9" id="KW-1185">Reference proteome</keyword>
<dbReference type="InterPro" id="IPR019984">
    <property type="entry name" value="Ribosomal_uS17_bact/chlr"/>
</dbReference>
<dbReference type="HAMAP" id="MF_01345_B">
    <property type="entry name" value="Ribosomal_uS17_B"/>
    <property type="match status" value="1"/>
</dbReference>
<dbReference type="GO" id="GO:0006412">
    <property type="term" value="P:translation"/>
    <property type="evidence" value="ECO:0007669"/>
    <property type="project" value="UniProtKB-UniRule"/>
</dbReference>
<evidence type="ECO:0000313" key="8">
    <source>
        <dbReference type="EMBL" id="ANX04768.1"/>
    </source>
</evidence>
<proteinExistence type="inferred from homology"/>
<organism evidence="8 9">
    <name type="scientific">Immundisolibacter cernigliae</name>
    <dbReference type="NCBI Taxonomy" id="1810504"/>
    <lineage>
        <taxon>Bacteria</taxon>
        <taxon>Pseudomonadati</taxon>
        <taxon>Pseudomonadota</taxon>
        <taxon>Gammaproteobacteria</taxon>
        <taxon>Immundisolibacterales</taxon>
        <taxon>Immundisolibacteraceae</taxon>
        <taxon>Immundisolibacter</taxon>
    </lineage>
</organism>
<dbReference type="OrthoDB" id="9811714at2"/>
<dbReference type="InterPro" id="IPR012340">
    <property type="entry name" value="NA-bd_OB-fold"/>
</dbReference>
<evidence type="ECO:0000256" key="3">
    <source>
        <dbReference type="ARBA" id="ARBA00022884"/>
    </source>
</evidence>
<dbReference type="PRINTS" id="PR00973">
    <property type="entry name" value="RIBOSOMALS17"/>
</dbReference>
<accession>A0A1B1YVQ4</accession>
<dbReference type="InterPro" id="IPR000266">
    <property type="entry name" value="Ribosomal_uS17"/>
</dbReference>
<dbReference type="AlphaFoldDB" id="A0A1B1YVQ4"/>
<evidence type="ECO:0000256" key="5">
    <source>
        <dbReference type="ARBA" id="ARBA00023274"/>
    </source>
</evidence>
<dbReference type="InterPro" id="IPR019979">
    <property type="entry name" value="Ribosomal_uS17_CS"/>
</dbReference>
<dbReference type="PANTHER" id="PTHR10744:SF1">
    <property type="entry name" value="SMALL RIBOSOMAL SUBUNIT PROTEIN US17M"/>
    <property type="match status" value="1"/>
</dbReference>
<evidence type="ECO:0000313" key="9">
    <source>
        <dbReference type="Proteomes" id="UP000092952"/>
    </source>
</evidence>
<keyword evidence="4 6" id="KW-0689">Ribosomal protein</keyword>
<comment type="similarity">
    <text evidence="1 6 7">Belongs to the universal ribosomal protein uS17 family.</text>
</comment>
<dbReference type="KEGG" id="gbi:PG2T_11740"/>
<dbReference type="PANTHER" id="PTHR10744">
    <property type="entry name" value="40S RIBOSOMAL PROTEIN S11 FAMILY MEMBER"/>
    <property type="match status" value="1"/>
</dbReference>
<comment type="function">
    <text evidence="6">One of the primary rRNA binding proteins, it binds specifically to the 5'-end of 16S ribosomal RNA.</text>
</comment>
<comment type="subunit">
    <text evidence="6">Part of the 30S ribosomal subunit.</text>
</comment>
<dbReference type="Pfam" id="PF00366">
    <property type="entry name" value="Ribosomal_S17"/>
    <property type="match status" value="1"/>
</dbReference>
<dbReference type="EMBL" id="CP014671">
    <property type="protein sequence ID" value="ANX04768.1"/>
    <property type="molecule type" value="Genomic_DNA"/>
</dbReference>
<dbReference type="GO" id="GO:0003735">
    <property type="term" value="F:structural constituent of ribosome"/>
    <property type="evidence" value="ECO:0007669"/>
    <property type="project" value="UniProtKB-UniRule"/>
</dbReference>
<dbReference type="GO" id="GO:0022627">
    <property type="term" value="C:cytosolic small ribosomal subunit"/>
    <property type="evidence" value="ECO:0007669"/>
    <property type="project" value="UniProtKB-UniRule"/>
</dbReference>
<evidence type="ECO:0000256" key="2">
    <source>
        <dbReference type="ARBA" id="ARBA00022730"/>
    </source>
</evidence>
<dbReference type="NCBIfam" id="NF004123">
    <property type="entry name" value="PRK05610.1"/>
    <property type="match status" value="1"/>
</dbReference>
<gene>
    <name evidence="6" type="primary">rpsQ</name>
    <name evidence="8" type="ORF">PG2T_11740</name>
</gene>
<evidence type="ECO:0000256" key="4">
    <source>
        <dbReference type="ARBA" id="ARBA00022980"/>
    </source>
</evidence>
<evidence type="ECO:0000256" key="7">
    <source>
        <dbReference type="RuleBase" id="RU003872"/>
    </source>
</evidence>
<dbReference type="FunCoup" id="A0A1B1YVQ4">
    <property type="interactions" value="427"/>
</dbReference>
<dbReference type="SUPFAM" id="SSF50249">
    <property type="entry name" value="Nucleic acid-binding proteins"/>
    <property type="match status" value="1"/>
</dbReference>
<evidence type="ECO:0000256" key="6">
    <source>
        <dbReference type="HAMAP-Rule" id="MF_01345"/>
    </source>
</evidence>
<keyword evidence="5 6" id="KW-0687">Ribonucleoprotein</keyword>
<dbReference type="NCBIfam" id="TIGR03635">
    <property type="entry name" value="uS17_bact"/>
    <property type="match status" value="1"/>
</dbReference>
<dbReference type="Gene3D" id="2.40.50.140">
    <property type="entry name" value="Nucleic acid-binding proteins"/>
    <property type="match status" value="1"/>
</dbReference>
<dbReference type="CDD" id="cd00364">
    <property type="entry name" value="Ribosomal_uS17"/>
    <property type="match status" value="1"/>
</dbReference>
<dbReference type="GO" id="GO:0019843">
    <property type="term" value="F:rRNA binding"/>
    <property type="evidence" value="ECO:0007669"/>
    <property type="project" value="UniProtKB-UniRule"/>
</dbReference>
<protein>
    <recommendedName>
        <fullName evidence="6">Small ribosomal subunit protein uS17</fullName>
    </recommendedName>
</protein>
<dbReference type="PROSITE" id="PS00056">
    <property type="entry name" value="RIBOSOMAL_S17"/>
    <property type="match status" value="1"/>
</dbReference>
<reference evidence="9" key="1">
    <citation type="submission" date="2016-03" db="EMBL/GenBank/DDBJ databases">
        <title>Complete genome sequence of Solimmundus cernigliae, representing a novel lineage of polycyclic aromatic hydrocarbon degraders within the Gammaproteobacteria.</title>
        <authorList>
            <person name="Singleton D.R."/>
            <person name="Dickey A.N."/>
            <person name="Scholl E.H."/>
            <person name="Wright F.A."/>
            <person name="Aitken M.D."/>
        </authorList>
    </citation>
    <scope>NUCLEOTIDE SEQUENCE [LARGE SCALE GENOMIC DNA]</scope>
    <source>
        <strain evidence="9">TR3.2</strain>
    </source>
</reference>
<sequence length="87" mass="10027">MTEETVSGRTVVGRVVSDKMEKSISVLVETREQHPIYKKYLRRSTKFHAHDAGNECRIGDLVRIEECRPLSKTKTWRLVEVIERVGG</sequence>
<dbReference type="Proteomes" id="UP000092952">
    <property type="component" value="Chromosome"/>
</dbReference>
<dbReference type="InParanoid" id="A0A1B1YVQ4"/>
<dbReference type="RefSeq" id="WP_068805648.1">
    <property type="nucleotide sequence ID" value="NZ_CP014671.1"/>
</dbReference>
<dbReference type="STRING" id="1810504.PG2T_11740"/>
<keyword evidence="2 6" id="KW-0699">rRNA-binding</keyword>